<feature type="compositionally biased region" description="Basic residues" evidence="1">
    <location>
        <begin position="13"/>
        <end position="30"/>
    </location>
</feature>
<dbReference type="InterPro" id="IPR032327">
    <property type="entry name" value="DUF4854"/>
</dbReference>
<dbReference type="Pfam" id="PF16146">
    <property type="entry name" value="DUF4854"/>
    <property type="match status" value="1"/>
</dbReference>
<feature type="compositionally biased region" description="Low complexity" evidence="1">
    <location>
        <begin position="146"/>
        <end position="160"/>
    </location>
</feature>
<evidence type="ECO:0000313" key="3">
    <source>
        <dbReference type="EMBL" id="KAB5605374.1"/>
    </source>
</evidence>
<dbReference type="AlphaFoldDB" id="A0A5N5RDK7"/>
<feature type="compositionally biased region" description="Low complexity" evidence="1">
    <location>
        <begin position="216"/>
        <end position="268"/>
    </location>
</feature>
<comment type="caution">
    <text evidence="3">The sequence shown here is derived from an EMBL/GenBank/DDBJ whole genome shotgun (WGS) entry which is preliminary data.</text>
</comment>
<protein>
    <submittedName>
        <fullName evidence="3">DUF4854 domain-containing protein</fullName>
    </submittedName>
</protein>
<feature type="region of interest" description="Disordered" evidence="1">
    <location>
        <begin position="199"/>
        <end position="269"/>
    </location>
</feature>
<evidence type="ECO:0000256" key="2">
    <source>
        <dbReference type="SAM" id="Phobius"/>
    </source>
</evidence>
<feature type="transmembrane region" description="Helical" evidence="2">
    <location>
        <begin position="170"/>
        <end position="192"/>
    </location>
</feature>
<reference evidence="3 4" key="1">
    <citation type="journal article" date="2019" name="Int. J. Syst. Evol. Microbiol.">
        <title>Bifidobacterium jacchi sp. nov., isolated from the faeces of a baby common marmoset (Callithrix jacchus).</title>
        <authorList>
            <person name="Modesto M."/>
            <person name="Watanabe K."/>
            <person name="Arita M."/>
            <person name="Satti M."/>
            <person name="Oki K."/>
            <person name="Sciavilla P."/>
            <person name="Patavino C."/>
            <person name="Camma C."/>
            <person name="Michelini S."/>
            <person name="Sgorbati B."/>
            <person name="Mattarelli P."/>
        </authorList>
    </citation>
    <scope>NUCLEOTIDE SEQUENCE [LARGE SCALE GENOMIC DNA]</scope>
    <source>
        <strain evidence="3 4">MRM 9.3</strain>
    </source>
</reference>
<feature type="compositionally biased region" description="Low complexity" evidence="1">
    <location>
        <begin position="57"/>
        <end position="67"/>
    </location>
</feature>
<feature type="compositionally biased region" description="Low complexity" evidence="1">
    <location>
        <begin position="75"/>
        <end position="95"/>
    </location>
</feature>
<accession>A0A5N5RDK7</accession>
<gene>
    <name evidence="3" type="ORF">EHS19_09355</name>
</gene>
<keyword evidence="2" id="KW-1133">Transmembrane helix</keyword>
<sequence length="338" mass="35684">MEAVTQGYPYKGTSRRRGLPRSLHQHRPYAHHVAVEKGTDMSTPNGSPQPYNPNPQGPQGYPQYGQPAPVPTPEQPTQAYPAYQEPQPAQPYGQPSVETQPTQAYPAAEFNQQPAGGYGMPPAVPPQNPEFGGQQGYDPQAPVPPTYGNSPYGGSPYGGPAPKKNNTGKIVAIIVAVLAVLAIAGGLTWYFVFRDNGKNEAKDSTTQSQTKDSNKSGDSNSSDSNSNNSDSNSSDSNNSDTNSDSNSNDNSDSNSSDNSDDSSSSTSGTKMYKSVADFAKTSEVQDQISSMSQSFEGSGMKIKVYGEGDTLVYDYEVSDELGNAMGGSTSSIESSLAG</sequence>
<proteinExistence type="predicted"/>
<evidence type="ECO:0000256" key="1">
    <source>
        <dbReference type="SAM" id="MobiDB-lite"/>
    </source>
</evidence>
<dbReference type="EMBL" id="RQSP01000048">
    <property type="protein sequence ID" value="KAB5605374.1"/>
    <property type="molecule type" value="Genomic_DNA"/>
</dbReference>
<evidence type="ECO:0000313" key="4">
    <source>
        <dbReference type="Proteomes" id="UP000326336"/>
    </source>
</evidence>
<dbReference type="Proteomes" id="UP000326336">
    <property type="component" value="Unassembled WGS sequence"/>
</dbReference>
<keyword evidence="4" id="KW-1185">Reference proteome</keyword>
<feature type="region of interest" description="Disordered" evidence="1">
    <location>
        <begin position="1"/>
        <end position="164"/>
    </location>
</feature>
<keyword evidence="2" id="KW-0812">Transmembrane</keyword>
<organism evidence="3 4">
    <name type="scientific">Bifidobacterium jacchi</name>
    <dbReference type="NCBI Taxonomy" id="2490545"/>
    <lineage>
        <taxon>Bacteria</taxon>
        <taxon>Bacillati</taxon>
        <taxon>Actinomycetota</taxon>
        <taxon>Actinomycetes</taxon>
        <taxon>Bifidobacteriales</taxon>
        <taxon>Bifidobacteriaceae</taxon>
        <taxon>Bifidobacterium</taxon>
    </lineage>
</organism>
<name>A0A5N5RDK7_9BIFI</name>
<keyword evidence="2" id="KW-0472">Membrane</keyword>